<organism evidence="1 2">
    <name type="scientific">Colletotrichum phormii</name>
    <dbReference type="NCBI Taxonomy" id="359342"/>
    <lineage>
        <taxon>Eukaryota</taxon>
        <taxon>Fungi</taxon>
        <taxon>Dikarya</taxon>
        <taxon>Ascomycota</taxon>
        <taxon>Pezizomycotina</taxon>
        <taxon>Sordariomycetes</taxon>
        <taxon>Hypocreomycetidae</taxon>
        <taxon>Glomerellales</taxon>
        <taxon>Glomerellaceae</taxon>
        <taxon>Colletotrichum</taxon>
        <taxon>Colletotrichum acutatum species complex</taxon>
    </lineage>
</organism>
<dbReference type="RefSeq" id="XP_060448809.1">
    <property type="nucleotide sequence ID" value="XM_060582009.1"/>
</dbReference>
<dbReference type="EMBL" id="JAHMHQ010000004">
    <property type="protein sequence ID" value="KAK1640202.1"/>
    <property type="molecule type" value="Genomic_DNA"/>
</dbReference>
<sequence length="176" mass="19295">MLNAGRRPQVGGLCYHGHREYLIPGELVDQPLSHWSTSRKTISNIVLTSSFVSTHTPTYTLSPLELDTLTGTSLSTHPSLLSPTMCFGVTCSTCCKTIKPTPPQLSNHCKLTASNSKGNLARLRPTHPVGAEQRPRGPVVHLHAKGHRQRQGVSPGRHCVDSRYVLVDQLVRGQFE</sequence>
<proteinExistence type="predicted"/>
<evidence type="ECO:0000313" key="1">
    <source>
        <dbReference type="EMBL" id="KAK1640202.1"/>
    </source>
</evidence>
<accession>A0AAJ0A146</accession>
<protein>
    <submittedName>
        <fullName evidence="1">Uncharacterized protein</fullName>
    </submittedName>
</protein>
<dbReference type="AlphaFoldDB" id="A0AAJ0A146"/>
<comment type="caution">
    <text evidence="1">The sequence shown here is derived from an EMBL/GenBank/DDBJ whole genome shotgun (WGS) entry which is preliminary data.</text>
</comment>
<dbReference type="Proteomes" id="UP001243989">
    <property type="component" value="Unassembled WGS sequence"/>
</dbReference>
<keyword evidence="2" id="KW-1185">Reference proteome</keyword>
<reference evidence="1" key="1">
    <citation type="submission" date="2021-06" db="EMBL/GenBank/DDBJ databases">
        <title>Comparative genomics, transcriptomics and evolutionary studies reveal genomic signatures of adaptation to plant cell wall in hemibiotrophic fungi.</title>
        <authorList>
            <consortium name="DOE Joint Genome Institute"/>
            <person name="Baroncelli R."/>
            <person name="Diaz J.F."/>
            <person name="Benocci T."/>
            <person name="Peng M."/>
            <person name="Battaglia E."/>
            <person name="Haridas S."/>
            <person name="Andreopoulos W."/>
            <person name="Labutti K."/>
            <person name="Pangilinan J."/>
            <person name="Floch G.L."/>
            <person name="Makela M.R."/>
            <person name="Henrissat B."/>
            <person name="Grigoriev I.V."/>
            <person name="Crouch J.A."/>
            <person name="De Vries R.P."/>
            <person name="Sukno S.A."/>
            <person name="Thon M.R."/>
        </authorList>
    </citation>
    <scope>NUCLEOTIDE SEQUENCE</scope>
    <source>
        <strain evidence="1">CBS 102054</strain>
    </source>
</reference>
<dbReference type="GeneID" id="85466871"/>
<evidence type="ECO:0000313" key="2">
    <source>
        <dbReference type="Proteomes" id="UP001243989"/>
    </source>
</evidence>
<name>A0AAJ0A146_9PEZI</name>
<gene>
    <name evidence="1" type="ORF">BDP81DRAFT_159753</name>
</gene>